<dbReference type="GeneID" id="14890986"/>
<dbReference type="PROSITE" id="PS51419">
    <property type="entry name" value="RAB"/>
    <property type="match status" value="1"/>
</dbReference>
<dbReference type="Gene3D" id="3.40.50.300">
    <property type="entry name" value="P-loop containing nucleotide triphosphate hydrolases"/>
    <property type="match status" value="1"/>
</dbReference>
<feature type="region of interest" description="Disordered" evidence="3">
    <location>
        <begin position="161"/>
        <end position="196"/>
    </location>
</feature>
<sequence>MTQDAVKLCIIGDSGVGKTCISSRLVDGTFKPDEKSTIGASFVTTNIENSKIVIWDTAGQEKYRSMVGMYYRGASGAIIVYDITSKTTFADLDAWHTDLMKTATEDIVLCIVGNKSDMESARQVSAAEGKEFADKKNAMFYEVSALNGKNVTELFTEITRKIKSSQPQKPTPQPSGENVTVSANGQNQQPKKKGFC</sequence>
<dbReference type="SMART" id="SM00176">
    <property type="entry name" value="RAN"/>
    <property type="match status" value="1"/>
</dbReference>
<dbReference type="SMART" id="SM00174">
    <property type="entry name" value="RHO"/>
    <property type="match status" value="1"/>
</dbReference>
<dbReference type="SUPFAM" id="SSF52540">
    <property type="entry name" value="P-loop containing nucleoside triphosphate hydrolases"/>
    <property type="match status" value="1"/>
</dbReference>
<dbReference type="PANTHER" id="PTHR47978">
    <property type="match status" value="1"/>
</dbReference>
<dbReference type="InterPro" id="IPR005225">
    <property type="entry name" value="Small_GTP-bd"/>
</dbReference>
<evidence type="ECO:0000256" key="3">
    <source>
        <dbReference type="SAM" id="MobiDB-lite"/>
    </source>
</evidence>
<dbReference type="RefSeq" id="XP_004258770.1">
    <property type="nucleotide sequence ID" value="XM_004258722.1"/>
</dbReference>
<dbReference type="VEuPathDB" id="AmoebaDB:EIN_387130"/>
<dbReference type="AlphaFoldDB" id="A0A0A1UFX2"/>
<reference evidence="4 5" key="1">
    <citation type="submission" date="2012-10" db="EMBL/GenBank/DDBJ databases">
        <authorList>
            <person name="Zafar N."/>
            <person name="Inman J."/>
            <person name="Hall N."/>
            <person name="Lorenzi H."/>
            <person name="Caler E."/>
        </authorList>
    </citation>
    <scope>NUCLEOTIDE SEQUENCE [LARGE SCALE GENOMIC DNA]</scope>
    <source>
        <strain evidence="4 5">IP1</strain>
    </source>
</reference>
<dbReference type="OMA" id="NIMTQFT"/>
<gene>
    <name evidence="4" type="ORF">EIN_387130</name>
</gene>
<dbReference type="CDD" id="cd00154">
    <property type="entry name" value="Rab"/>
    <property type="match status" value="1"/>
</dbReference>
<dbReference type="SMART" id="SM00173">
    <property type="entry name" value="RAS"/>
    <property type="match status" value="1"/>
</dbReference>
<dbReference type="KEGG" id="eiv:EIN_387130"/>
<dbReference type="NCBIfam" id="TIGR00231">
    <property type="entry name" value="small_GTP"/>
    <property type="match status" value="1"/>
</dbReference>
<evidence type="ECO:0000256" key="1">
    <source>
        <dbReference type="ARBA" id="ARBA00010142"/>
    </source>
</evidence>
<dbReference type="OrthoDB" id="63533at2759"/>
<dbReference type="InterPro" id="IPR001806">
    <property type="entry name" value="Small_GTPase"/>
</dbReference>
<dbReference type="InterPro" id="IPR027417">
    <property type="entry name" value="P-loop_NTPase"/>
</dbReference>
<dbReference type="Pfam" id="PF00071">
    <property type="entry name" value="Ras"/>
    <property type="match status" value="1"/>
</dbReference>
<keyword evidence="5" id="KW-1185">Reference proteome</keyword>
<proteinExistence type="inferred from homology"/>
<name>A0A0A1UFX2_ENTIV</name>
<evidence type="ECO:0000256" key="2">
    <source>
        <dbReference type="ARBA" id="ARBA00022741"/>
    </source>
</evidence>
<dbReference type="EMBL" id="KB206398">
    <property type="protein sequence ID" value="ELP91999.1"/>
    <property type="molecule type" value="Genomic_DNA"/>
</dbReference>
<evidence type="ECO:0000313" key="4">
    <source>
        <dbReference type="EMBL" id="ELP91999.1"/>
    </source>
</evidence>
<accession>A0A0A1UFX2</accession>
<feature type="compositionally biased region" description="Polar residues" evidence="3">
    <location>
        <begin position="176"/>
        <end position="189"/>
    </location>
</feature>
<keyword evidence="2" id="KW-0547">Nucleotide-binding</keyword>
<dbReference type="SMART" id="SM00175">
    <property type="entry name" value="RAB"/>
    <property type="match status" value="1"/>
</dbReference>
<evidence type="ECO:0000313" key="5">
    <source>
        <dbReference type="Proteomes" id="UP000014680"/>
    </source>
</evidence>
<dbReference type="PRINTS" id="PR00449">
    <property type="entry name" value="RASTRNSFRMNG"/>
</dbReference>
<dbReference type="FunFam" id="3.40.50.300:FF:000823">
    <property type="entry name" value="Small GTPase RAB, putative"/>
    <property type="match status" value="1"/>
</dbReference>
<comment type="similarity">
    <text evidence="1">Belongs to the small GTPase superfamily. Rho family.</text>
</comment>
<dbReference type="Proteomes" id="UP000014680">
    <property type="component" value="Unassembled WGS sequence"/>
</dbReference>
<dbReference type="GO" id="GO:0003924">
    <property type="term" value="F:GTPase activity"/>
    <property type="evidence" value="ECO:0007669"/>
    <property type="project" value="InterPro"/>
</dbReference>
<organism evidence="4 5">
    <name type="scientific">Entamoeba invadens IP1</name>
    <dbReference type="NCBI Taxonomy" id="370355"/>
    <lineage>
        <taxon>Eukaryota</taxon>
        <taxon>Amoebozoa</taxon>
        <taxon>Evosea</taxon>
        <taxon>Archamoebae</taxon>
        <taxon>Mastigamoebida</taxon>
        <taxon>Entamoebidae</taxon>
        <taxon>Entamoeba</taxon>
    </lineage>
</organism>
<dbReference type="PROSITE" id="PS51421">
    <property type="entry name" value="RAS"/>
    <property type="match status" value="1"/>
</dbReference>
<dbReference type="GO" id="GO:0005525">
    <property type="term" value="F:GTP binding"/>
    <property type="evidence" value="ECO:0007669"/>
    <property type="project" value="InterPro"/>
</dbReference>
<protein>
    <submittedName>
        <fullName evidence="4">Small GTPase RAB, putative</fullName>
    </submittedName>
</protein>